<dbReference type="Proteomes" id="UP001054889">
    <property type="component" value="Unassembled WGS sequence"/>
</dbReference>
<protein>
    <recommendedName>
        <fullName evidence="5">5-formyltetrahydrofolate cyclo-ligase</fullName>
        <ecNumber evidence="5">6.3.3.2</ecNumber>
    </recommendedName>
</protein>
<comment type="similarity">
    <text evidence="1">Belongs to the 5-formyltetrahydrofolate cyclo-ligase family.</text>
</comment>
<proteinExistence type="inferred from homology"/>
<name>A0AAV5FDD9_ELECO</name>
<sequence>MLKITNMDDLVKNSMNILEPSPLDANGNDREEVLSASSPVDLFLLPGQAFDRTGRRLGRGGGYYDTFLMKYRELAKEKGWSQPLLVINRIEVVYFVNTVMVFACCPLAKFLISNGLLYYFKVALSYSVQILEDGIIPINSTDIPIDALVSSSGIIPISSAALERMS</sequence>
<dbReference type="EC" id="6.3.3.2" evidence="5"/>
<evidence type="ECO:0000256" key="5">
    <source>
        <dbReference type="ARBA" id="ARBA00038966"/>
    </source>
</evidence>
<keyword evidence="3" id="KW-0067">ATP-binding</keyword>
<keyword evidence="2" id="KW-0547">Nucleotide-binding</keyword>
<accession>A0AAV5FDD9</accession>
<dbReference type="GO" id="GO:0009396">
    <property type="term" value="P:folic acid-containing compound biosynthetic process"/>
    <property type="evidence" value="ECO:0007669"/>
    <property type="project" value="TreeGrafter"/>
</dbReference>
<reference evidence="6" key="1">
    <citation type="journal article" date="2018" name="DNA Res.">
        <title>Multiple hybrid de novo genome assembly of finger millet, an orphan allotetraploid crop.</title>
        <authorList>
            <person name="Hatakeyama M."/>
            <person name="Aluri S."/>
            <person name="Balachadran M.T."/>
            <person name="Sivarajan S.R."/>
            <person name="Patrignani A."/>
            <person name="Gruter S."/>
            <person name="Poveda L."/>
            <person name="Shimizu-Inatsugi R."/>
            <person name="Baeten J."/>
            <person name="Francoijs K.J."/>
            <person name="Nataraja K.N."/>
            <person name="Reddy Y.A.N."/>
            <person name="Phadnis S."/>
            <person name="Ravikumar R.L."/>
            <person name="Schlapbach R."/>
            <person name="Sreeman S.M."/>
            <person name="Shimizu K.K."/>
        </authorList>
    </citation>
    <scope>NUCLEOTIDE SEQUENCE</scope>
</reference>
<dbReference type="SUPFAM" id="SSF100950">
    <property type="entry name" value="NagB/RpiA/CoA transferase-like"/>
    <property type="match status" value="1"/>
</dbReference>
<evidence type="ECO:0000256" key="1">
    <source>
        <dbReference type="ARBA" id="ARBA00010638"/>
    </source>
</evidence>
<dbReference type="GO" id="GO:0005739">
    <property type="term" value="C:mitochondrion"/>
    <property type="evidence" value="ECO:0007669"/>
    <property type="project" value="TreeGrafter"/>
</dbReference>
<gene>
    <name evidence="6" type="primary">gb21423</name>
    <name evidence="6" type="ORF">PR202_gb21423</name>
</gene>
<dbReference type="PANTHER" id="PTHR23407">
    <property type="entry name" value="ATPASE INHIBITOR/5-FORMYLTETRAHYDROFOLATE CYCLO-LIGASE"/>
    <property type="match status" value="1"/>
</dbReference>
<comment type="caution">
    <text evidence="6">The sequence shown here is derived from an EMBL/GenBank/DDBJ whole genome shotgun (WGS) entry which is preliminary data.</text>
</comment>
<keyword evidence="7" id="KW-1185">Reference proteome</keyword>
<evidence type="ECO:0000313" key="7">
    <source>
        <dbReference type="Proteomes" id="UP001054889"/>
    </source>
</evidence>
<dbReference type="InterPro" id="IPR002698">
    <property type="entry name" value="FTHF_cligase"/>
</dbReference>
<reference evidence="6" key="2">
    <citation type="submission" date="2021-12" db="EMBL/GenBank/DDBJ databases">
        <title>Resequencing data analysis of finger millet.</title>
        <authorList>
            <person name="Hatakeyama M."/>
            <person name="Aluri S."/>
            <person name="Balachadran M.T."/>
            <person name="Sivarajan S.R."/>
            <person name="Poveda L."/>
            <person name="Shimizu-Inatsugi R."/>
            <person name="Schlapbach R."/>
            <person name="Sreeman S.M."/>
            <person name="Shimizu K.K."/>
        </authorList>
    </citation>
    <scope>NUCLEOTIDE SEQUENCE</scope>
</reference>
<dbReference type="InterPro" id="IPR037171">
    <property type="entry name" value="NagB/RpiA_transferase-like"/>
</dbReference>
<dbReference type="InterPro" id="IPR024185">
    <property type="entry name" value="FTHF_cligase-like_sf"/>
</dbReference>
<dbReference type="GO" id="GO:0035999">
    <property type="term" value="P:tetrahydrofolate interconversion"/>
    <property type="evidence" value="ECO:0007669"/>
    <property type="project" value="TreeGrafter"/>
</dbReference>
<dbReference type="Gene3D" id="3.40.50.10420">
    <property type="entry name" value="NagB/RpiA/CoA transferase-like"/>
    <property type="match status" value="1"/>
</dbReference>
<organism evidence="6 7">
    <name type="scientific">Eleusine coracana subsp. coracana</name>
    <dbReference type="NCBI Taxonomy" id="191504"/>
    <lineage>
        <taxon>Eukaryota</taxon>
        <taxon>Viridiplantae</taxon>
        <taxon>Streptophyta</taxon>
        <taxon>Embryophyta</taxon>
        <taxon>Tracheophyta</taxon>
        <taxon>Spermatophyta</taxon>
        <taxon>Magnoliopsida</taxon>
        <taxon>Liliopsida</taxon>
        <taxon>Poales</taxon>
        <taxon>Poaceae</taxon>
        <taxon>PACMAD clade</taxon>
        <taxon>Chloridoideae</taxon>
        <taxon>Cynodonteae</taxon>
        <taxon>Eleusininae</taxon>
        <taxon>Eleusine</taxon>
    </lineage>
</organism>
<dbReference type="EMBL" id="BQKI01000084">
    <property type="protein sequence ID" value="GJN32883.1"/>
    <property type="molecule type" value="Genomic_DNA"/>
</dbReference>
<comment type="catalytic activity">
    <reaction evidence="4">
        <text>(6S)-5-formyl-5,6,7,8-tetrahydrofolate + ATP = (6R)-5,10-methenyltetrahydrofolate + ADP + phosphate</text>
        <dbReference type="Rhea" id="RHEA:10488"/>
        <dbReference type="ChEBI" id="CHEBI:30616"/>
        <dbReference type="ChEBI" id="CHEBI:43474"/>
        <dbReference type="ChEBI" id="CHEBI:57455"/>
        <dbReference type="ChEBI" id="CHEBI:57457"/>
        <dbReference type="ChEBI" id="CHEBI:456216"/>
        <dbReference type="EC" id="6.3.3.2"/>
    </reaction>
</comment>
<dbReference type="GO" id="GO:0030272">
    <property type="term" value="F:5-formyltetrahydrofolate cyclo-ligase activity"/>
    <property type="evidence" value="ECO:0007669"/>
    <property type="project" value="UniProtKB-EC"/>
</dbReference>
<evidence type="ECO:0000256" key="2">
    <source>
        <dbReference type="ARBA" id="ARBA00022741"/>
    </source>
</evidence>
<dbReference type="AlphaFoldDB" id="A0AAV5FDD9"/>
<evidence type="ECO:0000256" key="3">
    <source>
        <dbReference type="ARBA" id="ARBA00022840"/>
    </source>
</evidence>
<evidence type="ECO:0000256" key="4">
    <source>
        <dbReference type="ARBA" id="ARBA00036539"/>
    </source>
</evidence>
<dbReference type="Pfam" id="PF01812">
    <property type="entry name" value="5-FTHF_cyc-lig"/>
    <property type="match status" value="1"/>
</dbReference>
<evidence type="ECO:0000313" key="6">
    <source>
        <dbReference type="EMBL" id="GJN32883.1"/>
    </source>
</evidence>
<dbReference type="PANTHER" id="PTHR23407:SF1">
    <property type="entry name" value="5-FORMYLTETRAHYDROFOLATE CYCLO-LIGASE"/>
    <property type="match status" value="1"/>
</dbReference>
<dbReference type="GO" id="GO:0005524">
    <property type="term" value="F:ATP binding"/>
    <property type="evidence" value="ECO:0007669"/>
    <property type="project" value="UniProtKB-KW"/>
</dbReference>